<evidence type="ECO:0000256" key="1">
    <source>
        <dbReference type="SAM" id="Phobius"/>
    </source>
</evidence>
<dbReference type="InterPro" id="IPR012373">
    <property type="entry name" value="Ferrdict_sens_TM"/>
</dbReference>
<proteinExistence type="predicted"/>
<dbReference type="Pfam" id="PF04773">
    <property type="entry name" value="FecR"/>
    <property type="match status" value="1"/>
</dbReference>
<feature type="transmembrane region" description="Helical" evidence="1">
    <location>
        <begin position="76"/>
        <end position="97"/>
    </location>
</feature>
<gene>
    <name evidence="4" type="ORF">EZ444_14010</name>
</gene>
<name>A0A4R0N6P6_9SPHI</name>
<evidence type="ECO:0000313" key="5">
    <source>
        <dbReference type="Proteomes" id="UP000291117"/>
    </source>
</evidence>
<dbReference type="AlphaFoldDB" id="A0A4R0N6P6"/>
<feature type="domain" description="Protein FecR C-terminal" evidence="3">
    <location>
        <begin position="314"/>
        <end position="381"/>
    </location>
</feature>
<feature type="domain" description="FecR protein" evidence="2">
    <location>
        <begin position="175"/>
        <end position="270"/>
    </location>
</feature>
<dbReference type="PANTHER" id="PTHR30273:SF2">
    <property type="entry name" value="PROTEIN FECR"/>
    <property type="match status" value="1"/>
</dbReference>
<keyword evidence="1" id="KW-0472">Membrane</keyword>
<dbReference type="FunFam" id="2.60.120.1440:FF:000001">
    <property type="entry name" value="Putative anti-sigma factor"/>
    <property type="match status" value="1"/>
</dbReference>
<organism evidence="4 5">
    <name type="scientific">Pedobacter hiemivivus</name>
    <dbReference type="NCBI Taxonomy" id="2530454"/>
    <lineage>
        <taxon>Bacteria</taxon>
        <taxon>Pseudomonadati</taxon>
        <taxon>Bacteroidota</taxon>
        <taxon>Sphingobacteriia</taxon>
        <taxon>Sphingobacteriales</taxon>
        <taxon>Sphingobacteriaceae</taxon>
        <taxon>Pedobacter</taxon>
    </lineage>
</organism>
<dbReference type="InterPro" id="IPR006860">
    <property type="entry name" value="FecR"/>
</dbReference>
<protein>
    <submittedName>
        <fullName evidence="4">FecR family protein</fullName>
    </submittedName>
</protein>
<comment type="caution">
    <text evidence="4">The sequence shown here is derived from an EMBL/GenBank/DDBJ whole genome shotgun (WGS) entry which is preliminary data.</text>
</comment>
<dbReference type="InterPro" id="IPR032508">
    <property type="entry name" value="FecR_C"/>
</dbReference>
<dbReference type="Gene3D" id="3.55.50.30">
    <property type="match status" value="1"/>
</dbReference>
<dbReference type="Gene3D" id="2.60.120.1440">
    <property type="match status" value="1"/>
</dbReference>
<keyword evidence="1" id="KW-1133">Transmembrane helix</keyword>
<dbReference type="GO" id="GO:0016989">
    <property type="term" value="F:sigma factor antagonist activity"/>
    <property type="evidence" value="ECO:0007669"/>
    <property type="project" value="TreeGrafter"/>
</dbReference>
<evidence type="ECO:0000313" key="4">
    <source>
        <dbReference type="EMBL" id="TCC95731.1"/>
    </source>
</evidence>
<dbReference type="PIRSF" id="PIRSF018266">
    <property type="entry name" value="FecR"/>
    <property type="match status" value="1"/>
</dbReference>
<dbReference type="PANTHER" id="PTHR30273">
    <property type="entry name" value="PERIPLASMIC SIGNAL SENSOR AND SIGMA FACTOR ACTIVATOR FECR-RELATED"/>
    <property type="match status" value="1"/>
</dbReference>
<accession>A0A4R0N6P6</accession>
<sequence>MLNKTKMSFAYMHKPDIKDLLERYKNGDCTKEERSLVESWYLNWDTSSFDLSDQELLADLALIKSELPGKKGRMFFYYRIVAAAVVLLTLATAFYFFNYPLTSDKNQVALANSDKVVPGSNKATLTLADGSTVTLDAATPLDEINQFGVKISKSGEGRLVYMGDKNVEVTNAYNTIRTPKGGQYEVTLPDGTKVWLNAASKLRFPVAFAANERNVELSGEAYFEVTKDKKRPFRVKSAQQEITVLGTHFNVNAYNDDVFAKTTLLEGSVRVNKGSSQALLTPGQQAVSNTGSAVISVRKDVDVNESVAWKNGLFMFEQEDIFSIMNKISRWYDIEVEYRGDLKGKKYSGNISKFEDVTEVLKTMQFTGTIQFRVEGRRIVVMP</sequence>
<evidence type="ECO:0000259" key="3">
    <source>
        <dbReference type="Pfam" id="PF16344"/>
    </source>
</evidence>
<dbReference type="Pfam" id="PF16344">
    <property type="entry name" value="FecR_C"/>
    <property type="match status" value="1"/>
</dbReference>
<keyword evidence="1" id="KW-0812">Transmembrane</keyword>
<dbReference type="EMBL" id="SJSM01000008">
    <property type="protein sequence ID" value="TCC95731.1"/>
    <property type="molecule type" value="Genomic_DNA"/>
</dbReference>
<evidence type="ECO:0000259" key="2">
    <source>
        <dbReference type="Pfam" id="PF04773"/>
    </source>
</evidence>
<reference evidence="4 5" key="1">
    <citation type="submission" date="2019-02" db="EMBL/GenBank/DDBJ databases">
        <title>Pedobacter sp. RP-3-8 sp. nov., isolated from Arctic soil.</title>
        <authorList>
            <person name="Dahal R.H."/>
        </authorList>
    </citation>
    <scope>NUCLEOTIDE SEQUENCE [LARGE SCALE GENOMIC DNA]</scope>
    <source>
        <strain evidence="4 5">RP-3-8</strain>
    </source>
</reference>
<dbReference type="Proteomes" id="UP000291117">
    <property type="component" value="Unassembled WGS sequence"/>
</dbReference>
<dbReference type="OrthoDB" id="1099963at2"/>
<keyword evidence="5" id="KW-1185">Reference proteome</keyword>